<keyword evidence="3" id="KW-1185">Reference proteome</keyword>
<dbReference type="Proteomes" id="UP000234323">
    <property type="component" value="Unassembled WGS sequence"/>
</dbReference>
<proteinExistence type="predicted"/>
<gene>
    <name evidence="2" type="ORF">RhiirA4_546627</name>
</gene>
<reference evidence="2 3" key="1">
    <citation type="submission" date="2015-10" db="EMBL/GenBank/DDBJ databases">
        <title>Genome analyses suggest a sexual origin of heterokaryosis in a supposedly ancient asexual fungus.</title>
        <authorList>
            <person name="Ropars J."/>
            <person name="Sedzielewska K."/>
            <person name="Noel J."/>
            <person name="Charron P."/>
            <person name="Farinelli L."/>
            <person name="Marton T."/>
            <person name="Kruger M."/>
            <person name="Pelin A."/>
            <person name="Brachmann A."/>
            <person name="Corradi N."/>
        </authorList>
    </citation>
    <scope>NUCLEOTIDE SEQUENCE [LARGE SCALE GENOMIC DNA]</scope>
    <source>
        <strain evidence="2 3">A4</strain>
    </source>
</reference>
<evidence type="ECO:0000313" key="3">
    <source>
        <dbReference type="Proteomes" id="UP000234323"/>
    </source>
</evidence>
<sequence length="152" mass="16860">MTDIIIPLIQTTLRGISYKQAFISTKQPNNHDDKGVSSQEFEAKEVVKNITSITKHPSHKLKAKQPNNHDNEGVSTIATTGQKHKTKESIKDFPLATRHSAQKCKAKEDVETTPLISAIQPPDDEKGVEDVEVVRIPLANVLVANVKQYNII</sequence>
<accession>A0A2I1GYC3</accession>
<dbReference type="EMBL" id="LLXI01001043">
    <property type="protein sequence ID" value="PKY51554.1"/>
    <property type="molecule type" value="Genomic_DNA"/>
</dbReference>
<name>A0A2I1GYC3_9GLOM</name>
<organism evidence="2 3">
    <name type="scientific">Rhizophagus irregularis</name>
    <dbReference type="NCBI Taxonomy" id="588596"/>
    <lineage>
        <taxon>Eukaryota</taxon>
        <taxon>Fungi</taxon>
        <taxon>Fungi incertae sedis</taxon>
        <taxon>Mucoromycota</taxon>
        <taxon>Glomeromycotina</taxon>
        <taxon>Glomeromycetes</taxon>
        <taxon>Glomerales</taxon>
        <taxon>Glomeraceae</taxon>
        <taxon>Rhizophagus</taxon>
    </lineage>
</organism>
<dbReference type="AlphaFoldDB" id="A0A2I1GYC3"/>
<protein>
    <submittedName>
        <fullName evidence="2">Uncharacterized protein</fullName>
    </submittedName>
</protein>
<feature type="region of interest" description="Disordered" evidence="1">
    <location>
        <begin position="52"/>
        <end position="100"/>
    </location>
</feature>
<comment type="caution">
    <text evidence="2">The sequence shown here is derived from an EMBL/GenBank/DDBJ whole genome shotgun (WGS) entry which is preliminary data.</text>
</comment>
<evidence type="ECO:0000313" key="2">
    <source>
        <dbReference type="EMBL" id="PKY51554.1"/>
    </source>
</evidence>
<evidence type="ECO:0000256" key="1">
    <source>
        <dbReference type="SAM" id="MobiDB-lite"/>
    </source>
</evidence>